<proteinExistence type="inferred from homology"/>
<evidence type="ECO:0000256" key="7">
    <source>
        <dbReference type="ARBA" id="ARBA00023242"/>
    </source>
</evidence>
<feature type="region of interest" description="Disordered" evidence="10">
    <location>
        <begin position="346"/>
        <end position="405"/>
    </location>
</feature>
<comment type="similarity">
    <text evidence="2">Belongs to the TFIIF beta subunit family.</text>
</comment>
<dbReference type="GO" id="GO:0006367">
    <property type="term" value="P:transcription initiation at RNA polymerase II promoter"/>
    <property type="evidence" value="ECO:0007669"/>
    <property type="project" value="InterPro"/>
</dbReference>
<evidence type="ECO:0000256" key="8">
    <source>
        <dbReference type="ARBA" id="ARBA00081473"/>
    </source>
</evidence>
<sequence length="405" mass="46683">MSQSQDTKPDIKPDIQISSFDTPSTSTAGPSNGSTSHGYETIKPFIQDREEEELEISDRKNNSSVWALKIPRFLLERWEMIEEKGVELGSLVVDNSTTPAKITLRLSHPDDKAIDNDEQTLYKKSRYDTSGIPDEYIVNVPEERAKNLYVFTEKKKIYGQNTTTSINNFNNDENENQGENQSQEGNGILKKRKREKAFPKLVAKVDHECQVTPLQNQKYLKILEQRRLESEQSKRPVMRMDDTGISQAEQNQLASGYRNAISTFGSRMISNVKVNNGERHARLERHELTDRIFSLFKEKPYWGIPALKMTLKQPDGWLREVLRDVAEQIKEGKYVNMWQLKKTWRGGIDEEQEGDKPVITEDDQQGDDIKPSINEQMDQDEDDNDDDGNEDDEEDEEDDFEEVLA</sequence>
<feature type="compositionally biased region" description="Acidic residues" evidence="10">
    <location>
        <begin position="377"/>
        <end position="405"/>
    </location>
</feature>
<keyword evidence="14" id="KW-1185">Reference proteome</keyword>
<evidence type="ECO:0000313" key="13">
    <source>
        <dbReference type="EMBL" id="WWC92024.1"/>
    </source>
</evidence>
<evidence type="ECO:0000256" key="6">
    <source>
        <dbReference type="ARBA" id="ARBA00023163"/>
    </source>
</evidence>
<dbReference type="GO" id="GO:0005674">
    <property type="term" value="C:transcription factor TFIIF complex"/>
    <property type="evidence" value="ECO:0007669"/>
    <property type="project" value="InterPro"/>
</dbReference>
<dbReference type="EMBL" id="CP144106">
    <property type="protein sequence ID" value="WWC92024.1"/>
    <property type="molecule type" value="Genomic_DNA"/>
</dbReference>
<protein>
    <recommendedName>
        <fullName evidence="3">Transcription initiation factor IIF subunit beta</fullName>
    </recommendedName>
    <alternativeName>
        <fullName evidence="9">TFIIF medium subunit</fullName>
    </alternativeName>
    <alternativeName>
        <fullName evidence="8">TFIIF-beta</fullName>
    </alternativeName>
</protein>
<keyword evidence="5" id="KW-0238">DNA-binding</keyword>
<evidence type="ECO:0000256" key="2">
    <source>
        <dbReference type="ARBA" id="ARBA00009543"/>
    </source>
</evidence>
<feature type="compositionally biased region" description="Low complexity" evidence="10">
    <location>
        <begin position="167"/>
        <end position="187"/>
    </location>
</feature>
<keyword evidence="7" id="KW-0539">Nucleus</keyword>
<dbReference type="InterPro" id="IPR003196">
    <property type="entry name" value="TFIIF_beta"/>
</dbReference>
<dbReference type="InterPro" id="IPR040504">
    <property type="entry name" value="TFIIF_beta_N"/>
</dbReference>
<dbReference type="InterPro" id="IPR036390">
    <property type="entry name" value="WH_DNA-bd_sf"/>
</dbReference>
<evidence type="ECO:0000256" key="5">
    <source>
        <dbReference type="ARBA" id="ARBA00023125"/>
    </source>
</evidence>
<reference evidence="13 14" key="1">
    <citation type="submission" date="2024-01" db="EMBL/GenBank/DDBJ databases">
        <title>Comparative genomics of Cryptococcus and Kwoniella reveals pathogenesis evolution and contrasting modes of karyotype evolution via chromosome fusion or intercentromeric recombination.</title>
        <authorList>
            <person name="Coelho M.A."/>
            <person name="David-Palma M."/>
            <person name="Shea T."/>
            <person name="Bowers K."/>
            <person name="McGinley-Smith S."/>
            <person name="Mohammad A.W."/>
            <person name="Gnirke A."/>
            <person name="Yurkov A.M."/>
            <person name="Nowrousian M."/>
            <person name="Sun S."/>
            <person name="Cuomo C.A."/>
            <person name="Heitman J."/>
        </authorList>
    </citation>
    <scope>NUCLEOTIDE SEQUENCE [LARGE SCALE GENOMIC DNA]</scope>
    <source>
        <strain evidence="13 14">CBS 6074</strain>
    </source>
</reference>
<dbReference type="GO" id="GO:0003677">
    <property type="term" value="F:DNA binding"/>
    <property type="evidence" value="ECO:0007669"/>
    <property type="project" value="UniProtKB-KW"/>
</dbReference>
<evidence type="ECO:0000256" key="9">
    <source>
        <dbReference type="ARBA" id="ARBA00081863"/>
    </source>
</evidence>
<dbReference type="InterPro" id="IPR011039">
    <property type="entry name" value="TFIIF_interaction"/>
</dbReference>
<dbReference type="Gene3D" id="1.10.10.10">
    <property type="entry name" value="Winged helix-like DNA-binding domain superfamily/Winged helix DNA-binding domain"/>
    <property type="match status" value="1"/>
</dbReference>
<keyword evidence="6" id="KW-0804">Transcription</keyword>
<evidence type="ECO:0000259" key="12">
    <source>
        <dbReference type="Pfam" id="PF17683"/>
    </source>
</evidence>
<dbReference type="SUPFAM" id="SSF46785">
    <property type="entry name" value="Winged helix' DNA-binding domain"/>
    <property type="match status" value="1"/>
</dbReference>
<evidence type="ECO:0000313" key="14">
    <source>
        <dbReference type="Proteomes" id="UP001355207"/>
    </source>
</evidence>
<name>A0AAX4K3R4_9TREE</name>
<feature type="compositionally biased region" description="Polar residues" evidence="10">
    <location>
        <begin position="16"/>
        <end position="38"/>
    </location>
</feature>
<feature type="domain" description="TFIIF beta subunit N-terminal" evidence="12">
    <location>
        <begin position="62"/>
        <end position="213"/>
    </location>
</feature>
<comment type="subcellular location">
    <subcellularLocation>
        <location evidence="1">Nucleus</location>
    </subcellularLocation>
</comment>
<dbReference type="PANTHER" id="PTHR10445">
    <property type="entry name" value="GENERAL TRANSCRIPTION FACTOR IIF SUBUNIT 2"/>
    <property type="match status" value="1"/>
</dbReference>
<feature type="domain" description="TFIIF beta subunit HTH" evidence="11">
    <location>
        <begin position="281"/>
        <end position="345"/>
    </location>
</feature>
<dbReference type="PANTHER" id="PTHR10445:SF0">
    <property type="entry name" value="GENERAL TRANSCRIPTION FACTOR IIF SUBUNIT 2"/>
    <property type="match status" value="1"/>
</dbReference>
<gene>
    <name evidence="13" type="ORF">L201_006978</name>
</gene>
<dbReference type="AlphaFoldDB" id="A0AAX4K3R4"/>
<organism evidence="13 14">
    <name type="scientific">Kwoniella dendrophila CBS 6074</name>
    <dbReference type="NCBI Taxonomy" id="1295534"/>
    <lineage>
        <taxon>Eukaryota</taxon>
        <taxon>Fungi</taxon>
        <taxon>Dikarya</taxon>
        <taxon>Basidiomycota</taxon>
        <taxon>Agaricomycotina</taxon>
        <taxon>Tremellomycetes</taxon>
        <taxon>Tremellales</taxon>
        <taxon>Cryptococcaceae</taxon>
        <taxon>Kwoniella</taxon>
    </lineage>
</organism>
<keyword evidence="4" id="KW-0805">Transcription regulation</keyword>
<dbReference type="SUPFAM" id="SSF50916">
    <property type="entry name" value="Rap30/74 interaction domains"/>
    <property type="match status" value="1"/>
</dbReference>
<dbReference type="Pfam" id="PF17683">
    <property type="entry name" value="TFIIF_beta_N"/>
    <property type="match status" value="1"/>
</dbReference>
<accession>A0AAX4K3R4</accession>
<dbReference type="InterPro" id="IPR036388">
    <property type="entry name" value="WH-like_DNA-bd_sf"/>
</dbReference>
<dbReference type="FunFam" id="1.10.10.10:FF:000035">
    <property type="entry name" value="General transcription factor IIF subunit 2"/>
    <property type="match status" value="1"/>
</dbReference>
<dbReference type="Pfam" id="PF02270">
    <property type="entry name" value="TFIIF_beta"/>
    <property type="match status" value="1"/>
</dbReference>
<dbReference type="Proteomes" id="UP001355207">
    <property type="component" value="Chromosome 9"/>
</dbReference>
<dbReference type="RefSeq" id="XP_066078786.1">
    <property type="nucleotide sequence ID" value="XM_066222689.1"/>
</dbReference>
<feature type="region of interest" description="Disordered" evidence="10">
    <location>
        <begin position="1"/>
        <end position="41"/>
    </location>
</feature>
<dbReference type="CDD" id="cd07980">
    <property type="entry name" value="TFIIF_beta"/>
    <property type="match status" value="1"/>
</dbReference>
<evidence type="ECO:0000259" key="11">
    <source>
        <dbReference type="Pfam" id="PF02270"/>
    </source>
</evidence>
<dbReference type="GeneID" id="91097647"/>
<feature type="region of interest" description="Disordered" evidence="10">
    <location>
        <begin position="166"/>
        <end position="190"/>
    </location>
</feature>
<evidence type="ECO:0000256" key="3">
    <source>
        <dbReference type="ARBA" id="ARBA00021453"/>
    </source>
</evidence>
<evidence type="ECO:0000256" key="4">
    <source>
        <dbReference type="ARBA" id="ARBA00023015"/>
    </source>
</evidence>
<dbReference type="InterPro" id="IPR040450">
    <property type="entry name" value="TFIIF_beta_HTH"/>
</dbReference>
<evidence type="ECO:0000256" key="10">
    <source>
        <dbReference type="SAM" id="MobiDB-lite"/>
    </source>
</evidence>
<evidence type="ECO:0000256" key="1">
    <source>
        <dbReference type="ARBA" id="ARBA00004123"/>
    </source>
</evidence>